<keyword evidence="2" id="KW-1185">Reference proteome</keyword>
<organism evidence="1 2">
    <name type="scientific">Fibrella forsythiae</name>
    <dbReference type="NCBI Taxonomy" id="2817061"/>
    <lineage>
        <taxon>Bacteria</taxon>
        <taxon>Pseudomonadati</taxon>
        <taxon>Bacteroidota</taxon>
        <taxon>Cytophagia</taxon>
        <taxon>Cytophagales</taxon>
        <taxon>Spirosomataceae</taxon>
        <taxon>Fibrella</taxon>
    </lineage>
</organism>
<reference evidence="1 2" key="1">
    <citation type="submission" date="2021-03" db="EMBL/GenBank/DDBJ databases">
        <title>Fibrella sp. HMF5405 genome sequencing and assembly.</title>
        <authorList>
            <person name="Kang H."/>
            <person name="Kim H."/>
            <person name="Bae S."/>
            <person name="Joh K."/>
        </authorList>
    </citation>
    <scope>NUCLEOTIDE SEQUENCE [LARGE SCALE GENOMIC DNA]</scope>
    <source>
        <strain evidence="1 2">HMF5405</strain>
    </source>
</reference>
<accession>A0ABS3JD50</accession>
<gene>
    <name evidence="1" type="ORF">J2I46_01245</name>
</gene>
<comment type="caution">
    <text evidence="1">The sequence shown here is derived from an EMBL/GenBank/DDBJ whole genome shotgun (WGS) entry which is preliminary data.</text>
</comment>
<evidence type="ECO:0000313" key="2">
    <source>
        <dbReference type="Proteomes" id="UP000664628"/>
    </source>
</evidence>
<protein>
    <submittedName>
        <fullName evidence="1">Transposase</fullName>
    </submittedName>
</protein>
<proteinExistence type="predicted"/>
<dbReference type="EMBL" id="JAFMYW010000001">
    <property type="protein sequence ID" value="MBO0947189.1"/>
    <property type="molecule type" value="Genomic_DNA"/>
</dbReference>
<name>A0ABS3JD50_9BACT</name>
<evidence type="ECO:0000313" key="1">
    <source>
        <dbReference type="EMBL" id="MBO0947189.1"/>
    </source>
</evidence>
<dbReference type="Proteomes" id="UP000664628">
    <property type="component" value="Unassembled WGS sequence"/>
</dbReference>
<sequence length="197" mass="21025">MVLCYILGCSGCGSSNETKEDDSASASLGGTLNAVQEMAKQAEETQQNGPVETVDFRKLKDMLPADAAGLTRKSANGEKNGMGGFTFSTATGEYENEDNSQNIDLAIVDTGGSGAMMGMAAWSMIEMDKETESGYEKTTKIGDNKAFEKYDNANKSGEVAVLVKNRYIITVKGRGVEMAKIKSVLDDVDLEKLGAMK</sequence>